<keyword evidence="8" id="KW-0472">Membrane</keyword>
<keyword evidence="6" id="KW-0735">Signal-anchor</keyword>
<evidence type="ECO:0000256" key="7">
    <source>
        <dbReference type="ARBA" id="ARBA00022989"/>
    </source>
</evidence>
<dbReference type="InterPro" id="IPR050386">
    <property type="entry name" value="Glycosyl_hydrolase_5"/>
</dbReference>
<evidence type="ECO:0000256" key="16">
    <source>
        <dbReference type="RuleBase" id="RU361153"/>
    </source>
</evidence>
<proteinExistence type="inferred from homology"/>
<evidence type="ECO:0000256" key="10">
    <source>
        <dbReference type="ARBA" id="ARBA00023295"/>
    </source>
</evidence>
<organism evidence="18 19">
    <name type="scientific">Achlya hypogyna</name>
    <name type="common">Oomycete</name>
    <name type="synonym">Protoachlya hypogyna</name>
    <dbReference type="NCBI Taxonomy" id="1202772"/>
    <lineage>
        <taxon>Eukaryota</taxon>
        <taxon>Sar</taxon>
        <taxon>Stramenopiles</taxon>
        <taxon>Oomycota</taxon>
        <taxon>Saprolegniomycetes</taxon>
        <taxon>Saprolegniales</taxon>
        <taxon>Achlyaceae</taxon>
        <taxon>Achlya</taxon>
    </lineage>
</organism>
<comment type="subcellular location">
    <subcellularLocation>
        <location evidence="1">Cell membrane</location>
        <topology evidence="1">Single-pass type II membrane protein</topology>
    </subcellularLocation>
</comment>
<evidence type="ECO:0000256" key="2">
    <source>
        <dbReference type="ARBA" id="ARBA00005641"/>
    </source>
</evidence>
<evidence type="ECO:0000256" key="12">
    <source>
        <dbReference type="ARBA" id="ARBA00036824"/>
    </source>
</evidence>
<comment type="caution">
    <text evidence="18">The sequence shown here is derived from an EMBL/GenBank/DDBJ whole genome shotgun (WGS) entry which is preliminary data.</text>
</comment>
<gene>
    <name evidence="18" type="ORF">ACHHYP_07676</name>
</gene>
<evidence type="ECO:0000313" key="18">
    <source>
        <dbReference type="EMBL" id="OQR88038.1"/>
    </source>
</evidence>
<keyword evidence="5 16" id="KW-0378">Hydrolase</keyword>
<dbReference type="InterPro" id="IPR017853">
    <property type="entry name" value="GH"/>
</dbReference>
<keyword evidence="3" id="KW-1003">Cell membrane</keyword>
<dbReference type="PANTHER" id="PTHR31297:SF34">
    <property type="entry name" value="GLUCAN 1,3-BETA-GLUCOSIDASE 2"/>
    <property type="match status" value="1"/>
</dbReference>
<sequence length="429" mass="46566">MKSPSVPNAETAPLKESVGPVKVSARRCIWLLLPVGVISAAIVGLHVAARPEPTTHHVTQAIVAGQVPVRGVNLGGWLVAEQWMNPKADIWKNLTGVKATWTEIDAAAAYAAAGPSIKSHQAAVFEAHRSTWITEEDIKAIAAANFNTIRIPVGYWIGGADTNADTKSSLWSTFAPGSLKYLDKAVNEWGPTYNLSVLVDIYGTMNGSTWPDPGDTKVPIATYNTTFNTTSFLAARYHDKPAFLGIGLLSTPDDTAHFRSLLFYYMDGYRVVRKTSPSMIVTTCPSKSFQYPGNPSAVMSEDRTFMNFLIDPDLPDTIKHAWMEWQLHPGSDAAFGNGSLDAGVANWTSRFSTWKSHEPLFLGSWNINSGATSSGVVSVAQKQEAATKIGAIANLAPKGWVYNNWKADDSVRGWGWSLQNVLKDGVKLP</sequence>
<dbReference type="GO" id="GO:0009251">
    <property type="term" value="P:glucan catabolic process"/>
    <property type="evidence" value="ECO:0007669"/>
    <property type="project" value="TreeGrafter"/>
</dbReference>
<evidence type="ECO:0000256" key="8">
    <source>
        <dbReference type="ARBA" id="ARBA00023136"/>
    </source>
</evidence>
<feature type="domain" description="Glycoside hydrolase family 5" evidence="17">
    <location>
        <begin position="132"/>
        <end position="289"/>
    </location>
</feature>
<dbReference type="Pfam" id="PF00150">
    <property type="entry name" value="Cellulase"/>
    <property type="match status" value="1"/>
</dbReference>
<dbReference type="GO" id="GO:0005576">
    <property type="term" value="C:extracellular region"/>
    <property type="evidence" value="ECO:0007669"/>
    <property type="project" value="TreeGrafter"/>
</dbReference>
<keyword evidence="9" id="KW-0325">Glycoprotein</keyword>
<comment type="catalytic activity">
    <reaction evidence="12">
        <text>Successive hydrolysis of beta-D-glucose units from the non-reducing ends of (1-&gt;3)-beta-D-glucans, releasing alpha-glucose.</text>
        <dbReference type="EC" id="3.2.1.58"/>
    </reaction>
</comment>
<evidence type="ECO:0000256" key="1">
    <source>
        <dbReference type="ARBA" id="ARBA00004401"/>
    </source>
</evidence>
<dbReference type="OrthoDB" id="62120at2759"/>
<evidence type="ECO:0000259" key="17">
    <source>
        <dbReference type="Pfam" id="PF00150"/>
    </source>
</evidence>
<dbReference type="GO" id="GO:0004338">
    <property type="term" value="F:glucan exo-1,3-beta-glucosidase activity"/>
    <property type="evidence" value="ECO:0007669"/>
    <property type="project" value="UniProtKB-EC"/>
</dbReference>
<evidence type="ECO:0000256" key="9">
    <source>
        <dbReference type="ARBA" id="ARBA00023180"/>
    </source>
</evidence>
<evidence type="ECO:0000256" key="6">
    <source>
        <dbReference type="ARBA" id="ARBA00022968"/>
    </source>
</evidence>
<evidence type="ECO:0000256" key="11">
    <source>
        <dbReference type="ARBA" id="ARBA00023316"/>
    </source>
</evidence>
<accession>A0A1V9YQM2</accession>
<protein>
    <recommendedName>
        <fullName evidence="14">glucan 1,3-beta-glucosidase</fullName>
        <ecNumber evidence="14">3.2.1.58</ecNumber>
    </recommendedName>
    <alternativeName>
        <fullName evidence="15">Exo-1,3-beta-glucanase D</fullName>
    </alternativeName>
</protein>
<dbReference type="EMBL" id="JNBR01001413">
    <property type="protein sequence ID" value="OQR88038.1"/>
    <property type="molecule type" value="Genomic_DNA"/>
</dbReference>
<dbReference type="GO" id="GO:0009986">
    <property type="term" value="C:cell surface"/>
    <property type="evidence" value="ECO:0007669"/>
    <property type="project" value="TreeGrafter"/>
</dbReference>
<evidence type="ECO:0000256" key="4">
    <source>
        <dbReference type="ARBA" id="ARBA00022692"/>
    </source>
</evidence>
<evidence type="ECO:0000256" key="14">
    <source>
        <dbReference type="ARBA" id="ARBA00038929"/>
    </source>
</evidence>
<dbReference type="GO" id="GO:0071555">
    <property type="term" value="P:cell wall organization"/>
    <property type="evidence" value="ECO:0007669"/>
    <property type="project" value="UniProtKB-KW"/>
</dbReference>
<keyword evidence="11" id="KW-0961">Cell wall biogenesis/degradation</keyword>
<evidence type="ECO:0000256" key="5">
    <source>
        <dbReference type="ARBA" id="ARBA00022801"/>
    </source>
</evidence>
<dbReference type="PANTHER" id="PTHR31297">
    <property type="entry name" value="GLUCAN ENDO-1,6-BETA-GLUCOSIDASE B"/>
    <property type="match status" value="1"/>
</dbReference>
<evidence type="ECO:0000256" key="3">
    <source>
        <dbReference type="ARBA" id="ARBA00022475"/>
    </source>
</evidence>
<keyword evidence="19" id="KW-1185">Reference proteome</keyword>
<keyword evidence="7" id="KW-1133">Transmembrane helix</keyword>
<dbReference type="SUPFAM" id="SSF51445">
    <property type="entry name" value="(Trans)glycosidases"/>
    <property type="match status" value="1"/>
</dbReference>
<reference evidence="18 19" key="1">
    <citation type="journal article" date="2014" name="Genome Biol. Evol.">
        <title>The secreted proteins of Achlya hypogyna and Thraustotheca clavata identify the ancestral oomycete secretome and reveal gene acquisitions by horizontal gene transfer.</title>
        <authorList>
            <person name="Misner I."/>
            <person name="Blouin N."/>
            <person name="Leonard G."/>
            <person name="Richards T.A."/>
            <person name="Lane C.E."/>
        </authorList>
    </citation>
    <scope>NUCLEOTIDE SEQUENCE [LARGE SCALE GENOMIC DNA]</scope>
    <source>
        <strain evidence="18 19">ATCC 48635</strain>
    </source>
</reference>
<dbReference type="STRING" id="1202772.A0A1V9YQM2"/>
<evidence type="ECO:0000313" key="19">
    <source>
        <dbReference type="Proteomes" id="UP000243579"/>
    </source>
</evidence>
<evidence type="ECO:0000256" key="13">
    <source>
        <dbReference type="ARBA" id="ARBA00037126"/>
    </source>
</evidence>
<keyword evidence="10 16" id="KW-0326">Glycosidase</keyword>
<dbReference type="Proteomes" id="UP000243579">
    <property type="component" value="Unassembled WGS sequence"/>
</dbReference>
<dbReference type="Gene3D" id="3.20.20.80">
    <property type="entry name" value="Glycosidases"/>
    <property type="match status" value="1"/>
</dbReference>
<comment type="function">
    <text evidence="13">Glucosidase involved in the degradation of cellulosic biomass. Active on lichenan.</text>
</comment>
<keyword evidence="4" id="KW-0812">Transmembrane</keyword>
<name>A0A1V9YQM2_ACHHY</name>
<evidence type="ECO:0000256" key="15">
    <source>
        <dbReference type="ARBA" id="ARBA00041260"/>
    </source>
</evidence>
<dbReference type="AlphaFoldDB" id="A0A1V9YQM2"/>
<dbReference type="InterPro" id="IPR001547">
    <property type="entry name" value="Glyco_hydro_5"/>
</dbReference>
<dbReference type="GO" id="GO:0005886">
    <property type="term" value="C:plasma membrane"/>
    <property type="evidence" value="ECO:0007669"/>
    <property type="project" value="UniProtKB-SubCell"/>
</dbReference>
<dbReference type="EC" id="3.2.1.58" evidence="14"/>
<comment type="similarity">
    <text evidence="2 16">Belongs to the glycosyl hydrolase 5 (cellulase A) family.</text>
</comment>